<feature type="domain" description="Resolvase/invertase-type recombinase catalytic" evidence="1">
    <location>
        <begin position="17"/>
        <end position="142"/>
    </location>
</feature>
<dbReference type="RefSeq" id="WP_012876319.1">
    <property type="nucleotide sequence ID" value="NC_013526.1"/>
</dbReference>
<evidence type="ECO:0000313" key="3">
    <source>
        <dbReference type="Proteomes" id="UP000000323"/>
    </source>
</evidence>
<dbReference type="SUPFAM" id="SSF53041">
    <property type="entry name" value="Resolvase-like"/>
    <property type="match status" value="1"/>
</dbReference>
<dbReference type="HOGENOM" id="CLU_1814912_0_0_0"/>
<reference evidence="3" key="1">
    <citation type="journal article" date="2010" name="Stand. Genomic Sci.">
        <title>Complete genome sequence of 'Thermobaculum terrenum' type strain (YNP1).</title>
        <authorList>
            <person name="Kiss H."/>
            <person name="Cleland D."/>
            <person name="Lapidus A."/>
            <person name="Lucas S."/>
            <person name="Glavina Del Rio T."/>
            <person name="Nolan M."/>
            <person name="Tice H."/>
            <person name="Han C."/>
            <person name="Goodwin L."/>
            <person name="Pitluck S."/>
            <person name="Liolios K."/>
            <person name="Ivanova N."/>
            <person name="Mavromatis K."/>
            <person name="Ovchinnikova G."/>
            <person name="Pati A."/>
            <person name="Chen A."/>
            <person name="Palaniappan K."/>
            <person name="Land M."/>
            <person name="Hauser L."/>
            <person name="Chang Y."/>
            <person name="Jeffries C."/>
            <person name="Lu M."/>
            <person name="Brettin T."/>
            <person name="Detter J."/>
            <person name="Goker M."/>
            <person name="Tindall B."/>
            <person name="Beck B."/>
            <person name="McDermott T."/>
            <person name="Woyke T."/>
            <person name="Bristow J."/>
            <person name="Eisen J."/>
            <person name="Markowitz V."/>
            <person name="Hugenholtz P."/>
            <person name="Kyrpides N."/>
            <person name="Klenk H."/>
            <person name="Cheng J."/>
        </authorList>
    </citation>
    <scope>NUCLEOTIDE SEQUENCE [LARGE SCALE GENOMIC DNA]</scope>
    <source>
        <strain evidence="3">ATCC BAA-798 / YNP1</strain>
    </source>
</reference>
<dbReference type="KEGG" id="ttr:Tter_2391"/>
<dbReference type="GO" id="GO:0003677">
    <property type="term" value="F:DNA binding"/>
    <property type="evidence" value="ECO:0007669"/>
    <property type="project" value="InterPro"/>
</dbReference>
<name>D1CHR7_THET1</name>
<gene>
    <name evidence="2" type="ordered locus">Tter_2391</name>
</gene>
<dbReference type="OrthoDB" id="4500247at2"/>
<dbReference type="eggNOG" id="COG1961">
    <property type="taxonomic scope" value="Bacteria"/>
</dbReference>
<dbReference type="GO" id="GO:0000150">
    <property type="term" value="F:DNA strand exchange activity"/>
    <property type="evidence" value="ECO:0007669"/>
    <property type="project" value="InterPro"/>
</dbReference>
<dbReference type="CDD" id="cd00338">
    <property type="entry name" value="Ser_Recombinase"/>
    <property type="match status" value="1"/>
</dbReference>
<dbReference type="EMBL" id="CP001826">
    <property type="protein sequence ID" value="ACZ43288.1"/>
    <property type="molecule type" value="Genomic_DNA"/>
</dbReference>
<dbReference type="Pfam" id="PF00239">
    <property type="entry name" value="Resolvase"/>
    <property type="match status" value="1"/>
</dbReference>
<accession>D1CHR7</accession>
<dbReference type="InterPro" id="IPR036162">
    <property type="entry name" value="Resolvase-like_N_sf"/>
</dbReference>
<dbReference type="STRING" id="525904.Tter_2391"/>
<protein>
    <submittedName>
        <fullName evidence="2">Resolvase domain protein</fullName>
    </submittedName>
</protein>
<dbReference type="InterPro" id="IPR006119">
    <property type="entry name" value="Resolv_N"/>
</dbReference>
<evidence type="ECO:0000313" key="2">
    <source>
        <dbReference type="EMBL" id="ACZ43288.1"/>
    </source>
</evidence>
<dbReference type="Proteomes" id="UP000000323">
    <property type="component" value="Chromosome 2"/>
</dbReference>
<dbReference type="Gene3D" id="3.40.50.1390">
    <property type="entry name" value="Resolvase, N-terminal catalytic domain"/>
    <property type="match status" value="1"/>
</dbReference>
<dbReference type="SMART" id="SM00857">
    <property type="entry name" value="Resolvase"/>
    <property type="match status" value="1"/>
</dbReference>
<keyword evidence="3" id="KW-1185">Reference proteome</keyword>
<proteinExistence type="predicted"/>
<dbReference type="AlphaFoldDB" id="D1CHR7"/>
<organism evidence="2 3">
    <name type="scientific">Thermobaculum terrenum (strain ATCC BAA-798 / CCMEE 7001 / YNP1)</name>
    <dbReference type="NCBI Taxonomy" id="525904"/>
    <lineage>
        <taxon>Bacteria</taxon>
        <taxon>Bacillati</taxon>
        <taxon>Chloroflexota</taxon>
        <taxon>Chloroflexia</taxon>
        <taxon>Candidatus Thermobaculales</taxon>
        <taxon>Candidatus Thermobaculaceae</taxon>
        <taxon>Thermobaculum</taxon>
    </lineage>
</organism>
<sequence length="142" mass="16150">MSTQREDTHKVGAGRLAAIYTRKPVGSDRDRTPPERQREMCEELAVDLGYTTSEELVFADEGPPTSDSRPGLLALMQALIEGRASAVIVDRVDRIARYETKMLELFLNGLRNRHIPIYVARMPRGYRYDLESGRIVQDEERA</sequence>
<evidence type="ECO:0000259" key="1">
    <source>
        <dbReference type="SMART" id="SM00857"/>
    </source>
</evidence>